<accession>A0AAD6Y1H4</accession>
<dbReference type="Proteomes" id="UP001219525">
    <property type="component" value="Unassembled WGS sequence"/>
</dbReference>
<feature type="region of interest" description="Disordered" evidence="2">
    <location>
        <begin position="952"/>
        <end position="987"/>
    </location>
</feature>
<sequence length="1322" mass="146916">MSTSRLPLSSFKFKRKPTNTSPVSDPSGSRTAPLPPTTAELATAGVSDNLSRGAAVQPWAGILVGMRCELKRILRYTGCDVAIENRTYEVWSPNSMQFPFFFAGRTRDNIHFDPLEAPQYDSEERSGCPHEWDHGRSQLNDNFVTLLHAWSERLEMQALRALQKVDVKLCARRPPLPTHLQFQDLRCRSYKQAVDAATVIQRQLREHDAWITMVCALTEKQDSSPPTIWTNGYPKADEKYIGVFINDVSEDRATWLLSRRIPVFVVHVYGDNEIHRSDGTETQLYRGETAWEARSLRDAARMPYFSSSLFLERRCEARVSWTELPTEPPMKRRTPAPPARVSWTELPTEPPIKQRTPVPPRAAEHALKTETRSLYPGHVDWLVPPLVMEATPGTRWEKWELMSREDAEDDEEIFLQHGKGWRPEAEDILIWYDRQNHRELCVYESYAIPAGCCQVDVFGCPAPDVKYLRRHGTAQTPLALDDKDRRASTPTRDVLPLLTAPPSFVPFAPLSPAPSSTMPNMNSTISASRAGIEAGRHGQIHGPDAGVESTFEGSEGRLDPVSGAPDIKQTADQAHPDDLQSSDDSSLVSTIDASRAEIEAGRHGHVHGPDADVESTFEGSDYAGRLDPGQSNLFWAPITSSTSHTVNNTDNLDNLRPDALESQLPPGGKMEVELRLGSGVVGGVGSHGEGRERASLDDDDMVSLGSCSEDEMLQVIATEATLMEVDPPVAVVNGKPECSTPPQHAIWHLSAEGLAFNSGAALSPNLGRHYCGCVRAHLYETGPDPDRLDDRASFAFAFTCHCDYANSFESRGPTASAEATNDSADVPLINRLTEGPEGQDMGLFHTTVPTLVCQPKGWLKRPVDDVPDMGETPAKRPRQERTGRMAAYTARSLTNLLWFSDTCTANELWEEIGRGSTWTLDESLNVPCCEDLDSCEICSSYLKHVKKACRRKDDEDEEEKVSSDGERDKDSEEDSDGDGDSDLLNDENMDENMRKLFQLRDLLARENAFASEHNDPQSMGRLQGLMVGLHADKIEAIAKQEKAMHDRAAIEVEMKKLEQAHNELKAQHQQVLEELSQLKQQSDQAQLLVMGSSEPGLHSADYGRSSLIPASETSGLSSCIGNFDAFYTMTMPTREEPPEQLARWLQFHELTNIKGIPICGPDWVVDLRSVRGYHEVMSRAPPKPRDKNRTGRKAHQMGVFAILNVLGVPEKYSKLLRAGKFSIAAQAKWEPLPFRGAPQTDQITAQLLAAQGLSLAVANDTWLFCYNYIKSLAASKDAAAMTLLAQVEVQLVHEHPPGINPPSEDQFARRDLPNKRKALVKW</sequence>
<evidence type="ECO:0000256" key="2">
    <source>
        <dbReference type="SAM" id="MobiDB-lite"/>
    </source>
</evidence>
<evidence type="ECO:0000313" key="4">
    <source>
        <dbReference type="Proteomes" id="UP001219525"/>
    </source>
</evidence>
<dbReference type="EMBL" id="JARJCW010000096">
    <property type="protein sequence ID" value="KAJ7194698.1"/>
    <property type="molecule type" value="Genomic_DNA"/>
</dbReference>
<keyword evidence="1" id="KW-0175">Coiled coil</keyword>
<reference evidence="3" key="1">
    <citation type="submission" date="2023-03" db="EMBL/GenBank/DDBJ databases">
        <title>Massive genome expansion in bonnet fungi (Mycena s.s.) driven by repeated elements and novel gene families across ecological guilds.</title>
        <authorList>
            <consortium name="Lawrence Berkeley National Laboratory"/>
            <person name="Harder C.B."/>
            <person name="Miyauchi S."/>
            <person name="Viragh M."/>
            <person name="Kuo A."/>
            <person name="Thoen E."/>
            <person name="Andreopoulos B."/>
            <person name="Lu D."/>
            <person name="Skrede I."/>
            <person name="Drula E."/>
            <person name="Henrissat B."/>
            <person name="Morin E."/>
            <person name="Kohler A."/>
            <person name="Barry K."/>
            <person name="LaButti K."/>
            <person name="Morin E."/>
            <person name="Salamov A."/>
            <person name="Lipzen A."/>
            <person name="Mereny Z."/>
            <person name="Hegedus B."/>
            <person name="Baldrian P."/>
            <person name="Stursova M."/>
            <person name="Weitz H."/>
            <person name="Taylor A."/>
            <person name="Grigoriev I.V."/>
            <person name="Nagy L.G."/>
            <person name="Martin F."/>
            <person name="Kauserud H."/>
        </authorList>
    </citation>
    <scope>NUCLEOTIDE SEQUENCE</scope>
    <source>
        <strain evidence="3">9144</strain>
    </source>
</reference>
<name>A0AAD6Y1H4_9AGAR</name>
<feature type="coiled-coil region" evidence="1">
    <location>
        <begin position="1040"/>
        <end position="1088"/>
    </location>
</feature>
<feature type="compositionally biased region" description="Basic and acidic residues" evidence="2">
    <location>
        <begin position="873"/>
        <end position="883"/>
    </location>
</feature>
<feature type="region of interest" description="Disordered" evidence="2">
    <location>
        <begin position="1"/>
        <end position="37"/>
    </location>
</feature>
<evidence type="ECO:0000256" key="1">
    <source>
        <dbReference type="SAM" id="Coils"/>
    </source>
</evidence>
<feature type="compositionally biased region" description="Acidic residues" evidence="2">
    <location>
        <begin position="971"/>
        <end position="987"/>
    </location>
</feature>
<evidence type="ECO:0000313" key="3">
    <source>
        <dbReference type="EMBL" id="KAJ7194698.1"/>
    </source>
</evidence>
<keyword evidence="4" id="KW-1185">Reference proteome</keyword>
<feature type="compositionally biased region" description="Polar residues" evidence="2">
    <location>
        <begin position="18"/>
        <end position="30"/>
    </location>
</feature>
<proteinExistence type="predicted"/>
<comment type="caution">
    <text evidence="3">The sequence shown here is derived from an EMBL/GenBank/DDBJ whole genome shotgun (WGS) entry which is preliminary data.</text>
</comment>
<organism evidence="3 4">
    <name type="scientific">Mycena pura</name>
    <dbReference type="NCBI Taxonomy" id="153505"/>
    <lineage>
        <taxon>Eukaryota</taxon>
        <taxon>Fungi</taxon>
        <taxon>Dikarya</taxon>
        <taxon>Basidiomycota</taxon>
        <taxon>Agaricomycotina</taxon>
        <taxon>Agaricomycetes</taxon>
        <taxon>Agaricomycetidae</taxon>
        <taxon>Agaricales</taxon>
        <taxon>Marasmiineae</taxon>
        <taxon>Mycenaceae</taxon>
        <taxon>Mycena</taxon>
    </lineage>
</organism>
<feature type="region of interest" description="Disordered" evidence="2">
    <location>
        <begin position="863"/>
        <end position="883"/>
    </location>
</feature>
<feature type="region of interest" description="Disordered" evidence="2">
    <location>
        <begin position="536"/>
        <end position="589"/>
    </location>
</feature>
<protein>
    <submittedName>
        <fullName evidence="3">Uncharacterized protein</fullName>
    </submittedName>
</protein>
<feature type="compositionally biased region" description="Basic and acidic residues" evidence="2">
    <location>
        <begin position="960"/>
        <end position="970"/>
    </location>
</feature>
<gene>
    <name evidence="3" type="ORF">GGX14DRAFT_678287</name>
</gene>